<evidence type="ECO:0000313" key="10">
    <source>
        <dbReference type="EMBL" id="EWC78608.1"/>
    </source>
</evidence>
<feature type="domain" description="Duffy-antigen binding" evidence="5">
    <location>
        <begin position="1623"/>
        <end position="1811"/>
    </location>
</feature>
<dbReference type="InterPro" id="IPR041480">
    <property type="entry name" value="CIDR1_gamma"/>
</dbReference>
<evidence type="ECO:0000313" key="11">
    <source>
        <dbReference type="Proteomes" id="UP000030697"/>
    </source>
</evidence>
<sequence>MAKGGPQDGDPQDESAKHALDSIGAEVQKIAHDAALRRSHNELQGRLSDAIYKGVKTKATNACQLSHEYETGVTWGESYPCAKRSEKRFSDDGRSQCSTNRISGNNSNTGACAPYRKLQLCDYNLEKITDTNTTTTHNLLADVLLAAKYEGESLKGYHDLYLSKYPDSNSQLCTVLARSFADIGDIIRGKDLYLGNKKQYETEREKEILQKNLKNIFAKIYDQLKPEAKEYYEEDKKEGNFYQLREDWWDANRLEVWKAITCDVKGNIYFRATCGDARKPSLTQNNCHCAGGTVPTYFDYVPQYLRWFEEWAEDFCTKRKHKLQNAIKNCRGDKNEKYCSRNGYDCTKTIRSIDEYSVNRECTKCLFACDPYVKWIAKQKEEFEKQKEKCEIEIYKNKKSIQSSPKVYNNMYETDFYGKLKKEYKNMSDFLKLLNNETQCKNIIDEKNRIDFTKNPEETFSHTEYCDPCPWCGLKKENEKWIRRADSDPDCPKNPPYTPPDGVQPTEIDVLQKDEKGKDILQKLNTFCSSPDGKNGFRNEEWKCYYEKNNDKCVLENGEESGGEKKIKTFDVFFMFWVTHMLKDSIEWRSKLSKCLKTDKKQCVNKCNSNCKCYERWVSQKEKEWTQIKEHFEKQTDLPENYHFRILEGVLEDEFFKVIEEAYGNPKAIEKIKAFLKEESTKEDHEIQEKKDAIDFLLEHEEDEAELCLQTHEDDEKCSDSDDDSDDDDHEEEVYVNNPCAKPSGSAHRALATKVAHQMHDQAKTQLTSRGGGRKTLRADASKGTYKKKGKPSDLKENICNINTTHSNDSRTDGEPCTGKDKPGVRFEIGTDWQGDNFVNETHKYLYIPPRRQHMCTSNLENLDVGSVINNPNGGSPGDSLLGDVMLAANKQAERIKNDFSDKKYDNAAACRAIRYSFADIGDIIRGRDMWDKDKGSSDMETRLITVFEKINEKLPDGIQKKYKKIEDQKHLHLREDWWEANRHQVWNAMKCPTTKKFPFPCDKQPTPYDDYIPQRLRWMTEWAEWYCKMQKEEYEKLKVCEKCMNKGKCEKGNGQCDKCKEACDNYKKVVGEWEEQWNNMLLQYLILYYEANTTAPFGGISAYGNAVGEKDKPVVAFLQELQKTIRSSSSKRPKRSTDRTNTDPIFTSPYSSAAGYIHQELPNVGCNTQKEFCDKKNGDTSSTATNNDKYAFMQPPKGYEEACNCENNTKPQPAPKKEEEACNMVNTILSAHAGKNEIDSCNEKNDRTWNCSDDTFNEHNKGACMPPRRQSLCIHDLKELTKNSSKEQLREAFIKCAAIETHFLWIYYKNKNSSIVDTQLQNGNIPDEFKRIMYYTFGDYRDICLGTDISSDSNIKCISQKVNDILNSQYGKTHEQNITPKTWWEKNKNDIWQGILCALPHSDELKKKEEYKTPPEEFAKTPQFLRWFIEWSDEFCREREKKEAKVKVSCSDANDHEGCENSTGNASCVSACKDYEGYITKKKTQYDSQERKFKDDKTQRKPGYNDILNKDAPEYLKDKCFLHTCSCMEKVKTIGDYWKNPHETYENSTIKNKCECPKPPTKACKIVEDLFKPENETKFTEACSTKYKNGKEKYTQWKCINDTTSSPSDKETPTTSPTSTSTCIPPRRQKLYLKKIEELTSGGTPHELRKAFIECAAVETFFAWHKFKMDKKKEDEERKEAEDALLQRETSADTEQKQLETGDIPEEFKRQMFYTLGDYRDILFGKDVCSGNGMEKLKNNIERFFINVTQKPDNGKNGDKERENWWKEYGPHIWDGMLCALSYKSYTPTMDPKLRDKLKEHDKKNNYQDVTFEGGFNSDESTKTTTTTKLDNFVKRPTYFRWLEEWGEEFCRKQKHKLYIIEKECKVEANSGSRRGGGTKNPKCSCYGEECKIEDISNIGVFADLKCPRCGRHCRKYKKWIEKKKTEYEKQKEAYGEQKKDATTKSGIYNQEFLEKLEKCQSIDSFLNSLKDGPCKVESGEDKKEDDYIKFKEEETFQPAKDCKPCSKFSVNCENVDGNCTKDRGTSCQTKNSIGPDDIENEGNSTNEVVMRVSDNDAKGFNGLDEACKDAHIFKGIRKDEWKCRNVCGVDICGLKKVHEKNYDQIILIRALIERWLETFLEDYNEIRKKLKPCMNKGEQSTCINDYDKKHKCVKQWIEKKKTEWGKIKKHYLDKNEKGDDGMTSLVRNFLEDLQPQTEVLKAIKPCKTVSDFDSKRCNANASTEKENGKKIDIVECLIEKLRKEAKKCEETQAKCENASIPLPNEEEEIPEENPVTQPNICPAQQPEDQTEETCEEPKQEKEKEESEERKDTSTSGGEGSATPELPVPTTENSETNNQTPKDTKPLTPPAPKHPRGGEEKKAKPSLPNPPTVFNNPQVQTALVTSTLAWSVGIGFAAFTYFYLKKKEI</sequence>
<dbReference type="GO" id="GO:0046789">
    <property type="term" value="F:host cell surface receptor binding"/>
    <property type="evidence" value="ECO:0007669"/>
    <property type="project" value="InterPro"/>
</dbReference>
<dbReference type="Gene3D" id="1.20.1310.20">
    <property type="entry name" value="Duffy-antigen binding domain"/>
    <property type="match status" value="4"/>
</dbReference>
<keyword evidence="3" id="KW-0472">Membrane</keyword>
<evidence type="ECO:0000256" key="1">
    <source>
        <dbReference type="SAM" id="Coils"/>
    </source>
</evidence>
<dbReference type="InterPro" id="IPR004258">
    <property type="entry name" value="DBL"/>
</dbReference>
<dbReference type="Pfam" id="PF18562">
    <property type="entry name" value="CIDR1_gamma"/>
    <property type="match status" value="1"/>
</dbReference>
<feature type="region of interest" description="Disordered" evidence="2">
    <location>
        <begin position="2261"/>
        <end position="2375"/>
    </location>
</feature>
<dbReference type="InterPro" id="IPR049158">
    <property type="entry name" value="PfEMP1_CIDRalpha1_dom"/>
</dbReference>
<dbReference type="Pfam" id="PF03011">
    <property type="entry name" value="PFEMP"/>
    <property type="match status" value="2"/>
</dbReference>
<reference evidence="10 11" key="1">
    <citation type="submission" date="2013-02" db="EMBL/GenBank/DDBJ databases">
        <title>The Genome Sequence of Plasmodium falciparum UGT5.1.</title>
        <authorList>
            <consortium name="The Broad Institute Genome Sequencing Platform"/>
            <consortium name="The Broad Institute Genome Sequencing Center for Infectious Disease"/>
            <person name="Neafsey D."/>
            <person name="Cheeseman I."/>
            <person name="Volkman S."/>
            <person name="Adams J."/>
            <person name="Walker B."/>
            <person name="Young S.K."/>
            <person name="Zeng Q."/>
            <person name="Gargeya S."/>
            <person name="Fitzgerald M."/>
            <person name="Haas B."/>
            <person name="Abouelleil A."/>
            <person name="Alvarado L."/>
            <person name="Arachchi H.M."/>
            <person name="Berlin A.M."/>
            <person name="Chapman S.B."/>
            <person name="Dewar J."/>
            <person name="Goldberg J."/>
            <person name="Griggs A."/>
            <person name="Gujja S."/>
            <person name="Hansen M."/>
            <person name="Howarth C."/>
            <person name="Imamovic A."/>
            <person name="Larimer J."/>
            <person name="McCowan C."/>
            <person name="Murphy C."/>
            <person name="Neiman D."/>
            <person name="Pearson M."/>
            <person name="Priest M."/>
            <person name="Roberts A."/>
            <person name="Saif S."/>
            <person name="Shea T."/>
            <person name="Sisk P."/>
            <person name="Sykes S."/>
            <person name="Wortman J."/>
            <person name="Nusbaum C."/>
            <person name="Birren B."/>
        </authorList>
    </citation>
    <scope>NUCLEOTIDE SEQUENCE [LARGE SCALE GENOMIC DNA]</scope>
    <source>
        <strain evidence="10 11">UGT5.1</strain>
    </source>
</reference>
<gene>
    <name evidence="10" type="ORF">C923_00704</name>
</gene>
<evidence type="ECO:0000259" key="6">
    <source>
        <dbReference type="Pfam" id="PF15447"/>
    </source>
</evidence>
<dbReference type="EMBL" id="KE124421">
    <property type="protein sequence ID" value="EWC78608.1"/>
    <property type="molecule type" value="Genomic_DNA"/>
</dbReference>
<dbReference type="Gene3D" id="1.20.58.830">
    <property type="match status" value="4"/>
</dbReference>
<protein>
    <recommendedName>
        <fullName evidence="12">Erythrocyte membrane protein 1, PfEMP1</fullName>
    </recommendedName>
</protein>
<evidence type="ECO:0000259" key="4">
    <source>
        <dbReference type="Pfam" id="PF03011"/>
    </source>
</evidence>
<keyword evidence="3" id="KW-0812">Transmembrane</keyword>
<feature type="domain" description="Duffy-binding-like" evidence="9">
    <location>
        <begin position="310"/>
        <end position="464"/>
    </location>
</feature>
<feature type="domain" description="Duffy-antigen binding" evidence="5">
    <location>
        <begin position="110"/>
        <end position="306"/>
    </location>
</feature>
<feature type="region of interest" description="Disordered" evidence="2">
    <location>
        <begin position="1605"/>
        <end position="1624"/>
    </location>
</feature>
<dbReference type="InterPro" id="IPR042202">
    <property type="entry name" value="Duffy-ag-bd_sf"/>
</dbReference>
<feature type="region of interest" description="Disordered" evidence="2">
    <location>
        <begin position="1679"/>
        <end position="1700"/>
    </location>
</feature>
<evidence type="ECO:0000256" key="2">
    <source>
        <dbReference type="SAM" id="MobiDB-lite"/>
    </source>
</evidence>
<accession>W7JU30</accession>
<feature type="domain" description="Duffy-antigen binding" evidence="5">
    <location>
        <begin position="847"/>
        <end position="1018"/>
    </location>
</feature>
<keyword evidence="1" id="KW-0175">Coiled coil</keyword>
<feature type="domain" description="Plasmodium falciparum erythrocyte membrane protein-1 N-terminal segment" evidence="6">
    <location>
        <begin position="15"/>
        <end position="50"/>
    </location>
</feature>
<dbReference type="InterPro" id="IPR008602">
    <property type="entry name" value="Duffy-antigen-binding"/>
</dbReference>
<feature type="transmembrane region" description="Helical" evidence="3">
    <location>
        <begin position="2383"/>
        <end position="2405"/>
    </location>
</feature>
<evidence type="ECO:0000259" key="5">
    <source>
        <dbReference type="Pfam" id="PF05424"/>
    </source>
</evidence>
<feature type="compositionally biased region" description="Basic and acidic residues" evidence="2">
    <location>
        <begin position="808"/>
        <end position="823"/>
    </location>
</feature>
<dbReference type="Pfam" id="PF21807">
    <property type="entry name" value="PfEMP1_CIDRalpha1_dom"/>
    <property type="match status" value="1"/>
</dbReference>
<feature type="domain" description="Duffy-binding-like" evidence="4">
    <location>
        <begin position="2113"/>
        <end position="2255"/>
    </location>
</feature>
<feature type="domain" description="Duffy-binding-like" evidence="4">
    <location>
        <begin position="573"/>
        <end position="715"/>
    </location>
</feature>
<feature type="coiled-coil region" evidence="1">
    <location>
        <begin position="2233"/>
        <end position="2260"/>
    </location>
</feature>
<feature type="compositionally biased region" description="Basic and acidic residues" evidence="2">
    <location>
        <begin position="2297"/>
        <end position="2314"/>
    </location>
</feature>
<dbReference type="Gene3D" id="1.20.58.1930">
    <property type="match status" value="2"/>
</dbReference>
<feature type="region of interest" description="Disordered" evidence="2">
    <location>
        <begin position="710"/>
        <end position="745"/>
    </location>
</feature>
<evidence type="ECO:0008006" key="12">
    <source>
        <dbReference type="Google" id="ProtNLM"/>
    </source>
</evidence>
<keyword evidence="3" id="KW-1133">Transmembrane helix</keyword>
<feature type="compositionally biased region" description="Basic and acidic residues" evidence="2">
    <location>
        <begin position="711"/>
        <end position="720"/>
    </location>
</feature>
<feature type="region of interest" description="Disordered" evidence="2">
    <location>
        <begin position="763"/>
        <end position="823"/>
    </location>
</feature>
<feature type="domain" description="Duffy-binding-like" evidence="9">
    <location>
        <begin position="1846"/>
        <end position="2001"/>
    </location>
</feature>
<evidence type="ECO:0000259" key="8">
    <source>
        <dbReference type="Pfam" id="PF21807"/>
    </source>
</evidence>
<dbReference type="SUPFAM" id="SSF140924">
    <property type="entry name" value="Duffy binding domain-like"/>
    <property type="match status" value="6"/>
</dbReference>
<feature type="compositionally biased region" description="Polar residues" evidence="2">
    <location>
        <begin position="2331"/>
        <end position="2342"/>
    </location>
</feature>
<feature type="domain" description="PfEMP1 CIDRalpha1" evidence="8">
    <location>
        <begin position="506"/>
        <end position="557"/>
    </location>
</feature>
<dbReference type="FunFam" id="1.20.1310.20:FF:000023">
    <property type="entry name" value="Erythrocyte membrane protein 1, PfEMP1"/>
    <property type="match status" value="1"/>
</dbReference>
<dbReference type="FunFam" id="1.20.58.1930:FF:000001">
    <property type="entry name" value="Erythrocyte membrane protein 1, PfEMP1"/>
    <property type="match status" value="1"/>
</dbReference>
<dbReference type="Proteomes" id="UP000030697">
    <property type="component" value="Unassembled WGS sequence"/>
</dbReference>
<feature type="compositionally biased region" description="Acidic residues" evidence="2">
    <location>
        <begin position="721"/>
        <end position="734"/>
    </location>
</feature>
<dbReference type="InterPro" id="IPR054595">
    <property type="entry name" value="DBL_C"/>
</dbReference>
<name>W7JU30_PLAFA</name>
<organism evidence="10 11">
    <name type="scientific">Plasmodium falciparum UGT5.1</name>
    <dbReference type="NCBI Taxonomy" id="1237627"/>
    <lineage>
        <taxon>Eukaryota</taxon>
        <taxon>Sar</taxon>
        <taxon>Alveolata</taxon>
        <taxon>Apicomplexa</taxon>
        <taxon>Aconoidasida</taxon>
        <taxon>Haemosporida</taxon>
        <taxon>Plasmodiidae</taxon>
        <taxon>Plasmodium</taxon>
        <taxon>Plasmodium (Laverania)</taxon>
    </lineage>
</organism>
<dbReference type="GO" id="GO:0016020">
    <property type="term" value="C:membrane"/>
    <property type="evidence" value="ECO:0007669"/>
    <property type="project" value="InterPro"/>
</dbReference>
<proteinExistence type="predicted"/>
<dbReference type="InterPro" id="IPR029210">
    <property type="entry name" value="PfEMP1_NTS"/>
</dbReference>
<dbReference type="Pfam" id="PF05424">
    <property type="entry name" value="Duffy_binding"/>
    <property type="match status" value="4"/>
</dbReference>
<feature type="region of interest" description="Disordered" evidence="2">
    <location>
        <begin position="486"/>
        <end position="505"/>
    </location>
</feature>
<dbReference type="OrthoDB" id="10663142at2759"/>
<dbReference type="Pfam" id="PF22672">
    <property type="entry name" value="DBL_C"/>
    <property type="match status" value="2"/>
</dbReference>
<feature type="domain" description="Cysteine-rich interdomain region 1 gamma" evidence="7">
    <location>
        <begin position="2047"/>
        <end position="2098"/>
    </location>
</feature>
<dbReference type="FunFam" id="1.20.58.830:FF:000005">
    <property type="entry name" value="Erythrocyte membrane protein 1, PfEMP1"/>
    <property type="match status" value="1"/>
</dbReference>
<feature type="region of interest" description="Disordered" evidence="2">
    <location>
        <begin position="1127"/>
        <end position="1149"/>
    </location>
</feature>
<evidence type="ECO:0000259" key="9">
    <source>
        <dbReference type="Pfam" id="PF22672"/>
    </source>
</evidence>
<evidence type="ECO:0000256" key="3">
    <source>
        <dbReference type="SAM" id="Phobius"/>
    </source>
</evidence>
<dbReference type="Pfam" id="PF15447">
    <property type="entry name" value="NTS"/>
    <property type="match status" value="1"/>
</dbReference>
<evidence type="ECO:0000259" key="7">
    <source>
        <dbReference type="Pfam" id="PF18562"/>
    </source>
</evidence>
<feature type="domain" description="Duffy-antigen binding" evidence="5">
    <location>
        <begin position="1263"/>
        <end position="1426"/>
    </location>
</feature>